<dbReference type="EMBL" id="QDKL01000001">
    <property type="protein sequence ID" value="RZF22772.1"/>
    <property type="molecule type" value="Genomic_DNA"/>
</dbReference>
<comment type="caution">
    <text evidence="1">The sequence shown here is derived from an EMBL/GenBank/DDBJ whole genome shotgun (WGS) entry which is preliminary data.</text>
</comment>
<reference evidence="2" key="1">
    <citation type="journal article" date="2019" name="Int. J. Syst. Evol. Microbiol.">
        <title>Halobacteriovorax valvorus sp. nov., a novel prokaryotic predator isolated from coastal seawater of China.</title>
        <authorList>
            <person name="Chen M.-X."/>
        </authorList>
    </citation>
    <scope>NUCLEOTIDE SEQUENCE [LARGE SCALE GENOMIC DNA]</scope>
    <source>
        <strain evidence="2">BL9</strain>
    </source>
</reference>
<name>A0ABY0IIJ6_9BACT</name>
<evidence type="ECO:0000313" key="1">
    <source>
        <dbReference type="EMBL" id="RZF22772.1"/>
    </source>
</evidence>
<gene>
    <name evidence="1" type="ORF">DAY19_03075</name>
</gene>
<sequence length="259" mass="29559">MKYIVFILLFISCWSQKFDLEERLSLAKKIEFNNQYLNKGNIEQPKNTWIKIFEFDNFCAFYKTPFNKKEGILRYVSKSGNKCQFDEKIKFEENISSLKFTLSAVDKVSLDLFLGGERRSYHLFNYRMPRKFSAFQNQLKKSYFDNVFISGGLESLKDKVLKDGQLCHGVNIECKDVVANICDMCPSGSYEVVDFNCKQGGSKYCGVNKCGTKNQPACPRGYKVLDTKLPSLCFNGSPAGFCEPGLETFCNDDGILVCL</sequence>
<keyword evidence="2" id="KW-1185">Reference proteome</keyword>
<proteinExistence type="predicted"/>
<protein>
    <recommendedName>
        <fullName evidence="3">Lipoprotein</fullName>
    </recommendedName>
</protein>
<evidence type="ECO:0008006" key="3">
    <source>
        <dbReference type="Google" id="ProtNLM"/>
    </source>
</evidence>
<dbReference type="RefSeq" id="WP_114705717.1">
    <property type="nucleotide sequence ID" value="NZ_QDKL01000001.1"/>
</dbReference>
<organism evidence="1 2">
    <name type="scientific">Halobacteriovorax vibrionivorans</name>
    <dbReference type="NCBI Taxonomy" id="2152716"/>
    <lineage>
        <taxon>Bacteria</taxon>
        <taxon>Pseudomonadati</taxon>
        <taxon>Bdellovibrionota</taxon>
        <taxon>Bacteriovoracia</taxon>
        <taxon>Bacteriovoracales</taxon>
        <taxon>Halobacteriovoraceae</taxon>
        <taxon>Halobacteriovorax</taxon>
    </lineage>
</organism>
<dbReference type="Proteomes" id="UP000443582">
    <property type="component" value="Unassembled WGS sequence"/>
</dbReference>
<accession>A0ABY0IIJ6</accession>
<evidence type="ECO:0000313" key="2">
    <source>
        <dbReference type="Proteomes" id="UP000443582"/>
    </source>
</evidence>